<evidence type="ECO:0000259" key="3">
    <source>
        <dbReference type="PROSITE" id="PS01031"/>
    </source>
</evidence>
<evidence type="ECO:0000313" key="4">
    <source>
        <dbReference type="EMBL" id="OGI65148.1"/>
    </source>
</evidence>
<sequence length="252" mass="29425">MEEETAQTIKHDSIRRQWDDQNHKWYFSIVDIIDVTTLSSDPRNYWKVFKNRLKNSQKKGQNELVSKCNQLKMRASDGKFYLTDVADEKIILEIIKLVSPENVSSFEQYFSNLEHPKNSYQGEPLVCSFLEEKTYPQSDMDEANFMLMVDGYRTNDSLIVKAFIAGVNLKNISIFATRNTLTIEGTRFSARQDLVESYLQELYWGKFSRTIDLPNEIKTKEIEVEENSGLLTIKLPLVDKNIPKKIMRMRTI</sequence>
<organism evidence="4 5">
    <name type="scientific">Candidatus Nomurabacteria bacterium RIFCSPHIGHO2_01_FULL_40_24b</name>
    <dbReference type="NCBI Taxonomy" id="1801739"/>
    <lineage>
        <taxon>Bacteria</taxon>
        <taxon>Candidatus Nomuraibacteriota</taxon>
    </lineage>
</organism>
<accession>A0A1F6V681</accession>
<dbReference type="CDD" id="cd06464">
    <property type="entry name" value="ACD_sHsps-like"/>
    <property type="match status" value="1"/>
</dbReference>
<comment type="similarity">
    <text evidence="1 2">Belongs to the small heat shock protein (HSP20) family.</text>
</comment>
<dbReference type="Pfam" id="PF00011">
    <property type="entry name" value="HSP20"/>
    <property type="match status" value="1"/>
</dbReference>
<dbReference type="PROSITE" id="PS01031">
    <property type="entry name" value="SHSP"/>
    <property type="match status" value="1"/>
</dbReference>
<evidence type="ECO:0000256" key="2">
    <source>
        <dbReference type="RuleBase" id="RU003616"/>
    </source>
</evidence>
<dbReference type="InterPro" id="IPR002068">
    <property type="entry name" value="A-crystallin/Hsp20_dom"/>
</dbReference>
<name>A0A1F6V681_9BACT</name>
<evidence type="ECO:0000313" key="5">
    <source>
        <dbReference type="Proteomes" id="UP000177370"/>
    </source>
</evidence>
<dbReference type="EMBL" id="MFTP01000022">
    <property type="protein sequence ID" value="OGI65148.1"/>
    <property type="molecule type" value="Genomic_DNA"/>
</dbReference>
<dbReference type="Gene3D" id="2.60.40.790">
    <property type="match status" value="1"/>
</dbReference>
<dbReference type="InterPro" id="IPR008978">
    <property type="entry name" value="HSP20-like_chaperone"/>
</dbReference>
<evidence type="ECO:0000256" key="1">
    <source>
        <dbReference type="PROSITE-ProRule" id="PRU00285"/>
    </source>
</evidence>
<proteinExistence type="inferred from homology"/>
<reference evidence="4 5" key="1">
    <citation type="journal article" date="2016" name="Nat. Commun.">
        <title>Thousands of microbial genomes shed light on interconnected biogeochemical processes in an aquifer system.</title>
        <authorList>
            <person name="Anantharaman K."/>
            <person name="Brown C.T."/>
            <person name="Hug L.A."/>
            <person name="Sharon I."/>
            <person name="Castelle C.J."/>
            <person name="Probst A.J."/>
            <person name="Thomas B.C."/>
            <person name="Singh A."/>
            <person name="Wilkins M.J."/>
            <person name="Karaoz U."/>
            <person name="Brodie E.L."/>
            <person name="Williams K.H."/>
            <person name="Hubbard S.S."/>
            <person name="Banfield J.F."/>
        </authorList>
    </citation>
    <scope>NUCLEOTIDE SEQUENCE [LARGE SCALE GENOMIC DNA]</scope>
</reference>
<dbReference type="Proteomes" id="UP000177370">
    <property type="component" value="Unassembled WGS sequence"/>
</dbReference>
<feature type="domain" description="SHSP" evidence="3">
    <location>
        <begin position="140"/>
        <end position="252"/>
    </location>
</feature>
<dbReference type="AlphaFoldDB" id="A0A1F6V681"/>
<protein>
    <recommendedName>
        <fullName evidence="3">SHSP domain-containing protein</fullName>
    </recommendedName>
</protein>
<comment type="caution">
    <text evidence="4">The sequence shown here is derived from an EMBL/GenBank/DDBJ whole genome shotgun (WGS) entry which is preliminary data.</text>
</comment>
<dbReference type="SUPFAM" id="SSF49764">
    <property type="entry name" value="HSP20-like chaperones"/>
    <property type="match status" value="1"/>
</dbReference>
<gene>
    <name evidence="4" type="ORF">A2647_04325</name>
</gene>